<sequence>MGTEPGTTNSSGSGGSGSRGAKKRDSWHTAAVPGTNGTSTDGGHGEPPDTVSDTATLAGKEAASNGSSATSKPTHPATTETAQVLQSGKERSLVVALTGERRRETWSQKAEFLLAVIGFAVDLGNVWRFPYICYQNGGGAFLIPYCIMLLFGGLPLFYMELALGQFHRCGCLSIWKRICPALKAFLS</sequence>
<accession>A0A182X0T8</accession>
<feature type="binding site" evidence="8">
    <location>
        <position position="120"/>
    </location>
    <ligand>
        <name>Na(+)</name>
        <dbReference type="ChEBI" id="CHEBI:29101"/>
        <label>1</label>
    </ligand>
</feature>
<evidence type="ECO:0000256" key="11">
    <source>
        <dbReference type="SAM" id="Phobius"/>
    </source>
</evidence>
<dbReference type="STRING" id="34691.A0A182X0T8"/>
<keyword evidence="8" id="KW-0915">Sodium</keyword>
<name>A0A182X0T8_ANOQN</name>
<reference evidence="12" key="1">
    <citation type="submission" date="2020-05" db="UniProtKB">
        <authorList>
            <consortium name="EnsemblMetazoa"/>
        </authorList>
    </citation>
    <scope>IDENTIFICATION</scope>
    <source>
        <strain evidence="12">SANGQUA</strain>
    </source>
</reference>
<dbReference type="GO" id="GO:0005335">
    <property type="term" value="F:serotonin:sodium:chloride symporter activity"/>
    <property type="evidence" value="ECO:0007669"/>
    <property type="project" value="TreeGrafter"/>
</dbReference>
<evidence type="ECO:0000256" key="3">
    <source>
        <dbReference type="ARBA" id="ARBA00022448"/>
    </source>
</evidence>
<keyword evidence="5 9" id="KW-0769">Symport</keyword>
<dbReference type="GO" id="GO:0005886">
    <property type="term" value="C:plasma membrane"/>
    <property type="evidence" value="ECO:0007669"/>
    <property type="project" value="TreeGrafter"/>
</dbReference>
<feature type="binding site" evidence="8">
    <location>
        <position position="125"/>
    </location>
    <ligand>
        <name>Na(+)</name>
        <dbReference type="ChEBI" id="CHEBI:29101"/>
        <label>1</label>
    </ligand>
</feature>
<evidence type="ECO:0000313" key="12">
    <source>
        <dbReference type="EnsemblMetazoa" id="AQUA003405-PA"/>
    </source>
</evidence>
<dbReference type="GO" id="GO:0098793">
    <property type="term" value="C:presynapse"/>
    <property type="evidence" value="ECO:0007669"/>
    <property type="project" value="GOC"/>
</dbReference>
<evidence type="ECO:0000256" key="10">
    <source>
        <dbReference type="SAM" id="MobiDB-lite"/>
    </source>
</evidence>
<protein>
    <recommendedName>
        <fullName evidence="9">Transporter</fullName>
    </recommendedName>
</protein>
<dbReference type="Proteomes" id="UP000076407">
    <property type="component" value="Unassembled WGS sequence"/>
</dbReference>
<evidence type="ECO:0000313" key="13">
    <source>
        <dbReference type="Proteomes" id="UP000076407"/>
    </source>
</evidence>
<dbReference type="Pfam" id="PF00209">
    <property type="entry name" value="SNF"/>
    <property type="match status" value="1"/>
</dbReference>
<evidence type="ECO:0000256" key="5">
    <source>
        <dbReference type="ARBA" id="ARBA00022847"/>
    </source>
</evidence>
<keyword evidence="8" id="KW-0479">Metal-binding</keyword>
<evidence type="ECO:0000256" key="8">
    <source>
        <dbReference type="PIRSR" id="PIRSR600175-1"/>
    </source>
</evidence>
<evidence type="ECO:0000256" key="7">
    <source>
        <dbReference type="ARBA" id="ARBA00023136"/>
    </source>
</evidence>
<dbReference type="PROSITE" id="PS00610">
    <property type="entry name" value="NA_NEUROTRAN_SYMP_1"/>
    <property type="match status" value="1"/>
</dbReference>
<evidence type="ECO:0000256" key="1">
    <source>
        <dbReference type="ARBA" id="ARBA00004141"/>
    </source>
</evidence>
<evidence type="ECO:0000256" key="9">
    <source>
        <dbReference type="RuleBase" id="RU003732"/>
    </source>
</evidence>
<keyword evidence="13" id="KW-1185">Reference proteome</keyword>
<dbReference type="VEuPathDB" id="VectorBase:AQUA003405"/>
<dbReference type="GO" id="GO:0051378">
    <property type="term" value="F:serotonin binding"/>
    <property type="evidence" value="ECO:0007669"/>
    <property type="project" value="TreeGrafter"/>
</dbReference>
<evidence type="ECO:0000256" key="4">
    <source>
        <dbReference type="ARBA" id="ARBA00022692"/>
    </source>
</evidence>
<dbReference type="GO" id="GO:0006865">
    <property type="term" value="P:amino acid transport"/>
    <property type="evidence" value="ECO:0007669"/>
    <property type="project" value="TreeGrafter"/>
</dbReference>
<dbReference type="PANTHER" id="PTHR11616:SF279">
    <property type="entry name" value="SODIUM-DEPENDENT SEROTONIN TRANSPORTER"/>
    <property type="match status" value="1"/>
</dbReference>
<comment type="subcellular location">
    <subcellularLocation>
        <location evidence="1">Membrane</location>
        <topology evidence="1">Multi-pass membrane protein</topology>
    </subcellularLocation>
</comment>
<keyword evidence="6 11" id="KW-1133">Transmembrane helix</keyword>
<feature type="binding site" evidence="8">
    <location>
        <position position="121"/>
    </location>
    <ligand>
        <name>Na(+)</name>
        <dbReference type="ChEBI" id="CHEBI:29101"/>
        <label>1</label>
    </ligand>
</feature>
<feature type="transmembrane region" description="Helical" evidence="11">
    <location>
        <begin position="110"/>
        <end position="127"/>
    </location>
</feature>
<keyword evidence="7 11" id="KW-0472">Membrane</keyword>
<dbReference type="InterPro" id="IPR000175">
    <property type="entry name" value="Na/ntran_symport"/>
</dbReference>
<feature type="transmembrane region" description="Helical" evidence="11">
    <location>
        <begin position="139"/>
        <end position="158"/>
    </location>
</feature>
<dbReference type="PANTHER" id="PTHR11616">
    <property type="entry name" value="SODIUM/CHLORIDE DEPENDENT TRANSPORTER"/>
    <property type="match status" value="1"/>
</dbReference>
<feature type="binding site" evidence="8">
    <location>
        <position position="118"/>
    </location>
    <ligand>
        <name>Na(+)</name>
        <dbReference type="ChEBI" id="CHEBI:29101"/>
        <label>1</label>
    </ligand>
</feature>
<organism evidence="12 13">
    <name type="scientific">Anopheles quadriannulatus</name>
    <name type="common">Mosquito</name>
    <dbReference type="NCBI Taxonomy" id="34691"/>
    <lineage>
        <taxon>Eukaryota</taxon>
        <taxon>Metazoa</taxon>
        <taxon>Ecdysozoa</taxon>
        <taxon>Arthropoda</taxon>
        <taxon>Hexapoda</taxon>
        <taxon>Insecta</taxon>
        <taxon>Pterygota</taxon>
        <taxon>Neoptera</taxon>
        <taxon>Endopterygota</taxon>
        <taxon>Diptera</taxon>
        <taxon>Nematocera</taxon>
        <taxon>Culicoidea</taxon>
        <taxon>Culicidae</taxon>
        <taxon>Anophelinae</taxon>
        <taxon>Anopheles</taxon>
    </lineage>
</organism>
<dbReference type="GO" id="GO:0043005">
    <property type="term" value="C:neuron projection"/>
    <property type="evidence" value="ECO:0007669"/>
    <property type="project" value="TreeGrafter"/>
</dbReference>
<feature type="region of interest" description="Disordered" evidence="10">
    <location>
        <begin position="1"/>
        <end position="84"/>
    </location>
</feature>
<keyword evidence="4 9" id="KW-0812">Transmembrane</keyword>
<dbReference type="InterPro" id="IPR037272">
    <property type="entry name" value="SNS_sf"/>
</dbReference>
<comment type="similarity">
    <text evidence="2 9">Belongs to the sodium:neurotransmitter symporter (SNF) (TC 2.A.22) family.</text>
</comment>
<dbReference type="SUPFAM" id="SSF161070">
    <property type="entry name" value="SNF-like"/>
    <property type="match status" value="1"/>
</dbReference>
<dbReference type="GO" id="GO:0046872">
    <property type="term" value="F:metal ion binding"/>
    <property type="evidence" value="ECO:0007669"/>
    <property type="project" value="UniProtKB-KW"/>
</dbReference>
<dbReference type="PROSITE" id="PS50267">
    <property type="entry name" value="NA_NEUROTRAN_SYMP_3"/>
    <property type="match status" value="1"/>
</dbReference>
<evidence type="ECO:0000256" key="6">
    <source>
        <dbReference type="ARBA" id="ARBA00022989"/>
    </source>
</evidence>
<evidence type="ECO:0000256" key="2">
    <source>
        <dbReference type="ARBA" id="ARBA00006459"/>
    </source>
</evidence>
<dbReference type="AlphaFoldDB" id="A0A182X0T8"/>
<dbReference type="EnsemblMetazoa" id="AQUA003405-RA">
    <property type="protein sequence ID" value="AQUA003405-PA"/>
    <property type="gene ID" value="AQUA003405"/>
</dbReference>
<keyword evidence="3 9" id="KW-0813">Transport</keyword>
<dbReference type="PRINTS" id="PR00176">
    <property type="entry name" value="NANEUSMPORT"/>
</dbReference>
<proteinExistence type="inferred from homology"/>
<feature type="compositionally biased region" description="Polar residues" evidence="10">
    <location>
        <begin position="64"/>
        <end position="84"/>
    </location>
</feature>